<keyword evidence="3" id="KW-1185">Reference proteome</keyword>
<evidence type="ECO:0000259" key="1">
    <source>
        <dbReference type="Pfam" id="PF20167"/>
    </source>
</evidence>
<dbReference type="EMBL" id="UZAU01000433">
    <property type="status" value="NOT_ANNOTATED_CDS"/>
    <property type="molecule type" value="Genomic_DNA"/>
</dbReference>
<sequence>MEYDGRVWLWFIGAKLLAMEHFLTVDTTMAKLLYAILQKKSIDVSSVIQHSIMDYIQNMRKGFSHPNLITTLCAKVGVQYSISDQSLQPQHIFDRNDVARFMDPKTKKILASESREEPLEEKEPSQMTMPQCLEKIENKLASITEYMRQH</sequence>
<feature type="domain" description="Putative plant transposon protein" evidence="1">
    <location>
        <begin position="4"/>
        <end position="78"/>
    </location>
</feature>
<evidence type="ECO:0000313" key="2">
    <source>
        <dbReference type="EnsemblPlants" id="cds.evm.model.05.582"/>
    </source>
</evidence>
<dbReference type="Proteomes" id="UP000596661">
    <property type="component" value="Chromosome 5"/>
</dbReference>
<dbReference type="EnsemblPlants" id="evm.model.05.582">
    <property type="protein sequence ID" value="cds.evm.model.05.582"/>
    <property type="gene ID" value="evm.TU.05.582"/>
</dbReference>
<organism evidence="2 3">
    <name type="scientific">Cannabis sativa</name>
    <name type="common">Hemp</name>
    <name type="synonym">Marijuana</name>
    <dbReference type="NCBI Taxonomy" id="3483"/>
    <lineage>
        <taxon>Eukaryota</taxon>
        <taxon>Viridiplantae</taxon>
        <taxon>Streptophyta</taxon>
        <taxon>Embryophyta</taxon>
        <taxon>Tracheophyta</taxon>
        <taxon>Spermatophyta</taxon>
        <taxon>Magnoliopsida</taxon>
        <taxon>eudicotyledons</taxon>
        <taxon>Gunneridae</taxon>
        <taxon>Pentapetalae</taxon>
        <taxon>rosids</taxon>
        <taxon>fabids</taxon>
        <taxon>Rosales</taxon>
        <taxon>Cannabaceae</taxon>
        <taxon>Cannabis</taxon>
    </lineage>
</organism>
<dbReference type="AlphaFoldDB" id="A0A803PR03"/>
<dbReference type="Pfam" id="PF20167">
    <property type="entry name" value="Transposase_32"/>
    <property type="match status" value="1"/>
</dbReference>
<reference evidence="2" key="1">
    <citation type="submission" date="2018-11" db="EMBL/GenBank/DDBJ databases">
        <authorList>
            <person name="Grassa J C."/>
        </authorList>
    </citation>
    <scope>NUCLEOTIDE SEQUENCE [LARGE SCALE GENOMIC DNA]</scope>
</reference>
<name>A0A803PR03_CANSA</name>
<proteinExistence type="predicted"/>
<dbReference type="Gramene" id="evm.model.05.582">
    <property type="protein sequence ID" value="cds.evm.model.05.582"/>
    <property type="gene ID" value="evm.TU.05.582"/>
</dbReference>
<protein>
    <recommendedName>
        <fullName evidence="1">Putative plant transposon protein domain-containing protein</fullName>
    </recommendedName>
</protein>
<accession>A0A803PR03</accession>
<evidence type="ECO:0000313" key="3">
    <source>
        <dbReference type="Proteomes" id="UP000596661"/>
    </source>
</evidence>
<dbReference type="OMA" id="HTHEHST"/>
<dbReference type="InterPro" id="IPR046796">
    <property type="entry name" value="Transposase_32_dom"/>
</dbReference>
<reference evidence="2" key="2">
    <citation type="submission" date="2021-03" db="UniProtKB">
        <authorList>
            <consortium name="EnsemblPlants"/>
        </authorList>
    </citation>
    <scope>IDENTIFICATION</scope>
</reference>